<dbReference type="STRING" id="760192.Halhy_3743"/>
<dbReference type="AlphaFoldDB" id="F4L108"/>
<accession>F4L108</accession>
<dbReference type="EMBL" id="CP002691">
    <property type="protein sequence ID" value="AEE51595.1"/>
    <property type="molecule type" value="Genomic_DNA"/>
</dbReference>
<keyword evidence="2" id="KW-0808">Transferase</keyword>
<dbReference type="InterPro" id="IPR043129">
    <property type="entry name" value="ATPase_NBD"/>
</dbReference>
<proteinExistence type="inferred from homology"/>
<keyword evidence="3" id="KW-1185">Reference proteome</keyword>
<dbReference type="SUPFAM" id="SSF53067">
    <property type="entry name" value="Actin-like ATPase domain"/>
    <property type="match status" value="1"/>
</dbReference>
<organism evidence="2 3">
    <name type="scientific">Haliscomenobacter hydrossis (strain ATCC 27775 / DSM 1100 / LMG 10767 / O)</name>
    <dbReference type="NCBI Taxonomy" id="760192"/>
    <lineage>
        <taxon>Bacteria</taxon>
        <taxon>Pseudomonadati</taxon>
        <taxon>Bacteroidota</taxon>
        <taxon>Saprospiria</taxon>
        <taxon>Saprospirales</taxon>
        <taxon>Haliscomenobacteraceae</taxon>
        <taxon>Haliscomenobacter</taxon>
    </lineage>
</organism>
<evidence type="ECO:0000256" key="1">
    <source>
        <dbReference type="ARBA" id="ARBA00006479"/>
    </source>
</evidence>
<gene>
    <name evidence="2" type="ordered locus">Halhy_3743</name>
</gene>
<protein>
    <submittedName>
        <fullName evidence="2">Glucokinase</fullName>
        <ecNumber evidence="2">2.7.1.2</ecNumber>
    </submittedName>
</protein>
<dbReference type="OrthoDB" id="9810372at2"/>
<dbReference type="Proteomes" id="UP000008461">
    <property type="component" value="Chromosome"/>
</dbReference>
<sequence>MNIGIEIGGTKLQLATGDPATGKIDQIYRYRVDKAQGAQGILAQIDQTLQALPQPPSRIGIGFGGPVNRQTGVIATSHQIGGWSGFDLNQWIKERFDAPAFIDNDANVAALGEARFGAGEGYAQVFYITLGSGVGGGMVSSGQLYHGNVPGEAEVGLLQMDRDGNTLESNCSGWALDAKIRALLPSLPAQSILKQGVGAQQSGEAQFLLPAFNQGDLTAAELLKDYSDTLAWGLSHVVHLFNPQIIVLGGGVSLIGEALRVRVQEALPKYLVKAFQPGPRIALANLKEEAVLVGALCLLNR</sequence>
<dbReference type="KEGG" id="hhy:Halhy_3743"/>
<dbReference type="PANTHER" id="PTHR18964">
    <property type="entry name" value="ROK (REPRESSOR, ORF, KINASE) FAMILY"/>
    <property type="match status" value="1"/>
</dbReference>
<dbReference type="RefSeq" id="WP_013766134.1">
    <property type="nucleotide sequence ID" value="NC_015510.1"/>
</dbReference>
<dbReference type="Gene3D" id="3.30.420.40">
    <property type="match status" value="2"/>
</dbReference>
<dbReference type="EC" id="2.7.1.2" evidence="2"/>
<dbReference type="GO" id="GO:0004340">
    <property type="term" value="F:glucokinase activity"/>
    <property type="evidence" value="ECO:0007669"/>
    <property type="project" value="UniProtKB-EC"/>
</dbReference>
<evidence type="ECO:0000313" key="3">
    <source>
        <dbReference type="Proteomes" id="UP000008461"/>
    </source>
</evidence>
<dbReference type="PANTHER" id="PTHR18964:SF149">
    <property type="entry name" value="BIFUNCTIONAL UDP-N-ACETYLGLUCOSAMINE 2-EPIMERASE_N-ACETYLMANNOSAMINE KINASE"/>
    <property type="match status" value="1"/>
</dbReference>
<dbReference type="Pfam" id="PF00480">
    <property type="entry name" value="ROK"/>
    <property type="match status" value="1"/>
</dbReference>
<dbReference type="InterPro" id="IPR000600">
    <property type="entry name" value="ROK"/>
</dbReference>
<reference key="2">
    <citation type="submission" date="2011-04" db="EMBL/GenBank/DDBJ databases">
        <title>Complete sequence of chromosome of Haliscomenobacter hydrossis DSM 1100.</title>
        <authorList>
            <consortium name="US DOE Joint Genome Institute (JGI-PGF)"/>
            <person name="Lucas S."/>
            <person name="Han J."/>
            <person name="Lapidus A."/>
            <person name="Bruce D."/>
            <person name="Goodwin L."/>
            <person name="Pitluck S."/>
            <person name="Peters L."/>
            <person name="Kyrpides N."/>
            <person name="Mavromatis K."/>
            <person name="Ivanova N."/>
            <person name="Ovchinnikova G."/>
            <person name="Pagani I."/>
            <person name="Daligault H."/>
            <person name="Detter J.C."/>
            <person name="Han C."/>
            <person name="Land M."/>
            <person name="Hauser L."/>
            <person name="Markowitz V."/>
            <person name="Cheng J.-F."/>
            <person name="Hugenholtz P."/>
            <person name="Woyke T."/>
            <person name="Wu D."/>
            <person name="Verbarg S."/>
            <person name="Frueling A."/>
            <person name="Brambilla E."/>
            <person name="Klenk H.-P."/>
            <person name="Eisen J.A."/>
        </authorList>
    </citation>
    <scope>NUCLEOTIDE SEQUENCE</scope>
    <source>
        <strain>DSM 1100</strain>
    </source>
</reference>
<comment type="similarity">
    <text evidence="1">Belongs to the ROK (NagC/XylR) family.</text>
</comment>
<dbReference type="HOGENOM" id="CLU_036604_0_1_10"/>
<reference evidence="2 3" key="1">
    <citation type="journal article" date="2011" name="Stand. Genomic Sci.">
        <title>Complete genome sequence of Haliscomenobacter hydrossis type strain (O).</title>
        <authorList>
            <consortium name="US DOE Joint Genome Institute (JGI-PGF)"/>
            <person name="Daligault H."/>
            <person name="Lapidus A."/>
            <person name="Zeytun A."/>
            <person name="Nolan M."/>
            <person name="Lucas S."/>
            <person name="Del Rio T.G."/>
            <person name="Tice H."/>
            <person name="Cheng J.F."/>
            <person name="Tapia R."/>
            <person name="Han C."/>
            <person name="Goodwin L."/>
            <person name="Pitluck S."/>
            <person name="Liolios K."/>
            <person name="Pagani I."/>
            <person name="Ivanova N."/>
            <person name="Huntemann M."/>
            <person name="Mavromatis K."/>
            <person name="Mikhailova N."/>
            <person name="Pati A."/>
            <person name="Chen A."/>
            <person name="Palaniappan K."/>
            <person name="Land M."/>
            <person name="Hauser L."/>
            <person name="Brambilla E.M."/>
            <person name="Rohde M."/>
            <person name="Verbarg S."/>
            <person name="Goker M."/>
            <person name="Bristow J."/>
            <person name="Eisen J.A."/>
            <person name="Markowitz V."/>
            <person name="Hugenholtz P."/>
            <person name="Kyrpides N.C."/>
            <person name="Klenk H.P."/>
            <person name="Woyke T."/>
        </authorList>
    </citation>
    <scope>NUCLEOTIDE SEQUENCE [LARGE SCALE GENOMIC DNA]</scope>
    <source>
        <strain evidence="3">ATCC 27775 / DSM 1100 / LMG 10767 / O</strain>
    </source>
</reference>
<name>F4L108_HALH1</name>
<dbReference type="eggNOG" id="COG1940">
    <property type="taxonomic scope" value="Bacteria"/>
</dbReference>
<evidence type="ECO:0000313" key="2">
    <source>
        <dbReference type="EMBL" id="AEE51595.1"/>
    </source>
</evidence>